<dbReference type="FunFam" id="3.90.470.20:FF:000013">
    <property type="entry name" value="L-aminoadipate-semialdehyde dehydrogenase-phosphopantetheinyl transferase"/>
    <property type="match status" value="1"/>
</dbReference>
<accession>A0AAV7GXM9</accession>
<dbReference type="Proteomes" id="UP000775213">
    <property type="component" value="Unassembled WGS sequence"/>
</dbReference>
<keyword evidence="6" id="KW-1185">Reference proteome</keyword>
<dbReference type="InterPro" id="IPR008278">
    <property type="entry name" value="4-PPantetheinyl_Trfase_dom"/>
</dbReference>
<evidence type="ECO:0000259" key="4">
    <source>
        <dbReference type="Pfam" id="PF22624"/>
    </source>
</evidence>
<dbReference type="EMBL" id="JAGFBR010000009">
    <property type="protein sequence ID" value="KAH0460732.1"/>
    <property type="molecule type" value="Genomic_DNA"/>
</dbReference>
<sequence>MEKGERRWIVNISHWNPSEDHFLSLVSFLPSHERSAIKRFIRFEDRKRAFVSRLLQYTLVHDVFGIPIDKILINRTVEGKPYLKNSEGAFFPNFNFNASHHGNYVGIASEPSYLVGFDIVSDSTPNKEAGLDFINNFSSHFTTSEWRDIMKTDNPFDSLATFCRYWSLKEAFVKAIGAGLGFGLHRLEFNHNNWTNISVCIDGKESRDWRFWHFELDQHHWASVARGRPTETRKSFNKTSSVVEDFKEEDYWNELRLPDEGFTFWTVEELIRTAIQEPCSC</sequence>
<evidence type="ECO:0000313" key="6">
    <source>
        <dbReference type="Proteomes" id="UP000775213"/>
    </source>
</evidence>
<dbReference type="GO" id="GO:0005829">
    <property type="term" value="C:cytosol"/>
    <property type="evidence" value="ECO:0007669"/>
    <property type="project" value="TreeGrafter"/>
</dbReference>
<keyword evidence="2" id="KW-0808">Transferase</keyword>
<dbReference type="Pfam" id="PF22624">
    <property type="entry name" value="AASDHPPT_N"/>
    <property type="match status" value="1"/>
</dbReference>
<dbReference type="InterPro" id="IPR050559">
    <property type="entry name" value="P-Pant_transferase_sf"/>
</dbReference>
<dbReference type="PANTHER" id="PTHR12215:SF10">
    <property type="entry name" value="L-AMINOADIPATE-SEMIALDEHYDE DEHYDROGENASE-PHOSPHOPANTETHEINYL TRANSFERASE"/>
    <property type="match status" value="1"/>
</dbReference>
<dbReference type="InterPro" id="IPR055066">
    <property type="entry name" value="AASDHPPT_N"/>
</dbReference>
<dbReference type="FunFam" id="3.90.470.20:FF:000003">
    <property type="entry name" value="L-aminoadipate-semialdehyde dehydrogenase-phosphopantetheinyl transferase"/>
    <property type="match status" value="1"/>
</dbReference>
<evidence type="ECO:0000256" key="1">
    <source>
        <dbReference type="ARBA" id="ARBA00013172"/>
    </source>
</evidence>
<gene>
    <name evidence="5" type="ORF">IEQ34_008307</name>
</gene>
<feature type="domain" description="4'-phosphopantetheinyl transferase" evidence="3">
    <location>
        <begin position="115"/>
        <end position="221"/>
    </location>
</feature>
<dbReference type="AlphaFoldDB" id="A0AAV7GXM9"/>
<dbReference type="InterPro" id="IPR037143">
    <property type="entry name" value="4-PPantetheinyl_Trfase_dom_sf"/>
</dbReference>
<dbReference type="GO" id="GO:0008897">
    <property type="term" value="F:holo-[acyl-carrier-protein] synthase activity"/>
    <property type="evidence" value="ECO:0007669"/>
    <property type="project" value="UniProtKB-EC"/>
</dbReference>
<evidence type="ECO:0000259" key="3">
    <source>
        <dbReference type="Pfam" id="PF01648"/>
    </source>
</evidence>
<organism evidence="5 6">
    <name type="scientific">Dendrobium chrysotoxum</name>
    <name type="common">Orchid</name>
    <dbReference type="NCBI Taxonomy" id="161865"/>
    <lineage>
        <taxon>Eukaryota</taxon>
        <taxon>Viridiplantae</taxon>
        <taxon>Streptophyta</taxon>
        <taxon>Embryophyta</taxon>
        <taxon>Tracheophyta</taxon>
        <taxon>Spermatophyta</taxon>
        <taxon>Magnoliopsida</taxon>
        <taxon>Liliopsida</taxon>
        <taxon>Asparagales</taxon>
        <taxon>Orchidaceae</taxon>
        <taxon>Epidendroideae</taxon>
        <taxon>Malaxideae</taxon>
        <taxon>Dendrobiinae</taxon>
        <taxon>Dendrobium</taxon>
    </lineage>
</organism>
<feature type="domain" description="4'-phosphopantetheinyl transferase N-terminal" evidence="4">
    <location>
        <begin position="14"/>
        <end position="111"/>
    </location>
</feature>
<evidence type="ECO:0000256" key="2">
    <source>
        <dbReference type="ARBA" id="ARBA00022679"/>
    </source>
</evidence>
<comment type="caution">
    <text evidence="5">The sequence shown here is derived from an EMBL/GenBank/DDBJ whole genome shotgun (WGS) entry which is preliminary data.</text>
</comment>
<dbReference type="PANTHER" id="PTHR12215">
    <property type="entry name" value="PHOSPHOPANTETHEINE TRANSFERASE"/>
    <property type="match status" value="1"/>
</dbReference>
<dbReference type="GO" id="GO:0019878">
    <property type="term" value="P:lysine biosynthetic process via aminoadipic acid"/>
    <property type="evidence" value="ECO:0007669"/>
    <property type="project" value="TreeGrafter"/>
</dbReference>
<dbReference type="Pfam" id="PF01648">
    <property type="entry name" value="ACPS"/>
    <property type="match status" value="1"/>
</dbReference>
<name>A0AAV7GXM9_DENCH</name>
<proteinExistence type="predicted"/>
<reference evidence="5 6" key="1">
    <citation type="journal article" date="2021" name="Hortic Res">
        <title>Chromosome-scale assembly of the Dendrobium chrysotoxum genome enhances the understanding of orchid evolution.</title>
        <authorList>
            <person name="Zhang Y."/>
            <person name="Zhang G.Q."/>
            <person name="Zhang D."/>
            <person name="Liu X.D."/>
            <person name="Xu X.Y."/>
            <person name="Sun W.H."/>
            <person name="Yu X."/>
            <person name="Zhu X."/>
            <person name="Wang Z.W."/>
            <person name="Zhao X."/>
            <person name="Zhong W.Y."/>
            <person name="Chen H."/>
            <person name="Yin W.L."/>
            <person name="Huang T."/>
            <person name="Niu S.C."/>
            <person name="Liu Z.J."/>
        </authorList>
    </citation>
    <scope>NUCLEOTIDE SEQUENCE [LARGE SCALE GENOMIC DNA]</scope>
    <source>
        <strain evidence="5">Lindl</strain>
    </source>
</reference>
<dbReference type="GO" id="GO:0000287">
    <property type="term" value="F:magnesium ion binding"/>
    <property type="evidence" value="ECO:0007669"/>
    <property type="project" value="InterPro"/>
</dbReference>
<protein>
    <recommendedName>
        <fullName evidence="1">holo-[acyl-carrier-protein] synthase</fullName>
        <ecNumber evidence="1">2.7.8.7</ecNumber>
    </recommendedName>
</protein>
<dbReference type="SUPFAM" id="SSF56214">
    <property type="entry name" value="4'-phosphopantetheinyl transferase"/>
    <property type="match status" value="2"/>
</dbReference>
<dbReference type="EC" id="2.7.8.7" evidence="1"/>
<dbReference type="Gene3D" id="3.90.470.20">
    <property type="entry name" value="4'-phosphopantetheinyl transferase domain"/>
    <property type="match status" value="2"/>
</dbReference>
<evidence type="ECO:0000313" key="5">
    <source>
        <dbReference type="EMBL" id="KAH0460732.1"/>
    </source>
</evidence>